<keyword evidence="2" id="KW-1185">Reference proteome</keyword>
<dbReference type="AlphaFoldDB" id="A0A6A4PQF9"/>
<evidence type="ECO:0000313" key="1">
    <source>
        <dbReference type="EMBL" id="KAE9603526.1"/>
    </source>
</evidence>
<comment type="caution">
    <text evidence="1">The sequence shown here is derived from an EMBL/GenBank/DDBJ whole genome shotgun (WGS) entry which is preliminary data.</text>
</comment>
<reference evidence="2" key="1">
    <citation type="journal article" date="2020" name="Nat. Commun.">
        <title>Genome sequence of the cluster root forming white lupin.</title>
        <authorList>
            <person name="Hufnagel B."/>
            <person name="Marques A."/>
            <person name="Soriano A."/>
            <person name="Marques L."/>
            <person name="Divol F."/>
            <person name="Doumas P."/>
            <person name="Sallet E."/>
            <person name="Mancinotti D."/>
            <person name="Carrere S."/>
            <person name="Marande W."/>
            <person name="Arribat S."/>
            <person name="Keller J."/>
            <person name="Huneau C."/>
            <person name="Blein T."/>
            <person name="Aime D."/>
            <person name="Laguerre M."/>
            <person name="Taylor J."/>
            <person name="Schubert V."/>
            <person name="Nelson M."/>
            <person name="Geu-Flores F."/>
            <person name="Crespi M."/>
            <person name="Gallardo-Guerrero K."/>
            <person name="Delaux P.-M."/>
            <person name="Salse J."/>
            <person name="Berges H."/>
            <person name="Guyot R."/>
            <person name="Gouzy J."/>
            <person name="Peret B."/>
        </authorList>
    </citation>
    <scope>NUCLEOTIDE SEQUENCE [LARGE SCALE GENOMIC DNA]</scope>
    <source>
        <strain evidence="2">cv. Amiga</strain>
    </source>
</reference>
<evidence type="ECO:0000313" key="2">
    <source>
        <dbReference type="Proteomes" id="UP000447434"/>
    </source>
</evidence>
<dbReference type="Proteomes" id="UP000447434">
    <property type="component" value="Chromosome 11"/>
</dbReference>
<gene>
    <name evidence="1" type="ORF">Lalb_Chr11g0061851</name>
</gene>
<dbReference type="EMBL" id="WOCE01000011">
    <property type="protein sequence ID" value="KAE9603526.1"/>
    <property type="molecule type" value="Genomic_DNA"/>
</dbReference>
<sequence length="82" mass="9302">MRNGTETIPGTAIIHLSHFLILSSYHHINRTISALIHFTNLYINYLAQTFVCTLSTLVSTDLFSSNVNLSRKDLFLALVFIF</sequence>
<organism evidence="1 2">
    <name type="scientific">Lupinus albus</name>
    <name type="common">White lupine</name>
    <name type="synonym">Lupinus termis</name>
    <dbReference type="NCBI Taxonomy" id="3870"/>
    <lineage>
        <taxon>Eukaryota</taxon>
        <taxon>Viridiplantae</taxon>
        <taxon>Streptophyta</taxon>
        <taxon>Embryophyta</taxon>
        <taxon>Tracheophyta</taxon>
        <taxon>Spermatophyta</taxon>
        <taxon>Magnoliopsida</taxon>
        <taxon>eudicotyledons</taxon>
        <taxon>Gunneridae</taxon>
        <taxon>Pentapetalae</taxon>
        <taxon>rosids</taxon>
        <taxon>fabids</taxon>
        <taxon>Fabales</taxon>
        <taxon>Fabaceae</taxon>
        <taxon>Papilionoideae</taxon>
        <taxon>50 kb inversion clade</taxon>
        <taxon>genistoids sensu lato</taxon>
        <taxon>core genistoids</taxon>
        <taxon>Genisteae</taxon>
        <taxon>Lupinus</taxon>
    </lineage>
</organism>
<protein>
    <submittedName>
        <fullName evidence="1">Uncharacterized protein</fullName>
    </submittedName>
</protein>
<accession>A0A6A4PQF9</accession>
<name>A0A6A4PQF9_LUPAL</name>
<proteinExistence type="predicted"/>